<keyword evidence="5" id="KW-0962">Peroxisome biogenesis</keyword>
<sequence>MSRKTTSRVKWALAGLGAVATLFTYLYLTRERDETGTETDTDQLKSSAHRVILVTETVFKDYEKWRGELQNGCVLVIPPNRDYDSVLKLENPKYESQIIKCDSMTGVWAVVRHLRKPLTLASEDLDMIPDELSRFVGEIIEFTRHER</sequence>
<dbReference type="Proteomes" id="UP000191024">
    <property type="component" value="Chromosome F"/>
</dbReference>
<comment type="function">
    <text evidence="1">Involved in peroxisome biogenesis.</text>
</comment>
<evidence type="ECO:0000313" key="12">
    <source>
        <dbReference type="Proteomes" id="UP000191024"/>
    </source>
</evidence>
<dbReference type="Gene3D" id="3.40.50.11730">
    <property type="entry name" value="Peroxisome assembly protein 22"/>
    <property type="match status" value="1"/>
</dbReference>
<evidence type="ECO:0000256" key="7">
    <source>
        <dbReference type="ARBA" id="ARBA00022989"/>
    </source>
</evidence>
<evidence type="ECO:0000313" key="11">
    <source>
        <dbReference type="EMBL" id="SCU98198.1"/>
    </source>
</evidence>
<name>A0A1G4K3D0_9SACH</name>
<keyword evidence="6 10" id="KW-0812">Transmembrane</keyword>
<accession>A0A1G4K3D0</accession>
<gene>
    <name evidence="11" type="ORF">LAMI_0F13498G</name>
</gene>
<dbReference type="EMBL" id="LT598467">
    <property type="protein sequence ID" value="SCU98198.1"/>
    <property type="molecule type" value="Genomic_DNA"/>
</dbReference>
<evidence type="ECO:0000256" key="5">
    <source>
        <dbReference type="ARBA" id="ARBA00022593"/>
    </source>
</evidence>
<keyword evidence="7 10" id="KW-1133">Transmembrane helix</keyword>
<keyword evidence="12" id="KW-1185">Reference proteome</keyword>
<evidence type="ECO:0000256" key="2">
    <source>
        <dbReference type="ARBA" id="ARBA00004549"/>
    </source>
</evidence>
<evidence type="ECO:0000256" key="6">
    <source>
        <dbReference type="ARBA" id="ARBA00022692"/>
    </source>
</evidence>
<organism evidence="11 12">
    <name type="scientific">Lachancea mirantina</name>
    <dbReference type="NCBI Taxonomy" id="1230905"/>
    <lineage>
        <taxon>Eukaryota</taxon>
        <taxon>Fungi</taxon>
        <taxon>Dikarya</taxon>
        <taxon>Ascomycota</taxon>
        <taxon>Saccharomycotina</taxon>
        <taxon>Saccharomycetes</taxon>
        <taxon>Saccharomycetales</taxon>
        <taxon>Saccharomycetaceae</taxon>
        <taxon>Lachancea</taxon>
    </lineage>
</organism>
<dbReference type="InterPro" id="IPR038613">
    <property type="entry name" value="Peroxin-22_C_sf"/>
</dbReference>
<evidence type="ECO:0000256" key="1">
    <source>
        <dbReference type="ARBA" id="ARBA00003659"/>
    </source>
</evidence>
<dbReference type="OrthoDB" id="4036401at2759"/>
<proteinExistence type="inferred from homology"/>
<reference evidence="12" key="1">
    <citation type="submission" date="2016-03" db="EMBL/GenBank/DDBJ databases">
        <authorList>
            <person name="Devillers H."/>
        </authorList>
    </citation>
    <scope>NUCLEOTIDE SEQUENCE [LARGE SCALE GENOMIC DNA]</scope>
</reference>
<dbReference type="InterPro" id="IPR024359">
    <property type="entry name" value="Peroxin-22"/>
</dbReference>
<evidence type="ECO:0000256" key="8">
    <source>
        <dbReference type="ARBA" id="ARBA00023136"/>
    </source>
</evidence>
<comment type="similarity">
    <text evidence="3">Belongs to the peroxin-22 family.</text>
</comment>
<evidence type="ECO:0000256" key="4">
    <source>
        <dbReference type="ARBA" id="ARBA00018967"/>
    </source>
</evidence>
<evidence type="ECO:0000256" key="3">
    <source>
        <dbReference type="ARBA" id="ARBA00009642"/>
    </source>
</evidence>
<protein>
    <recommendedName>
        <fullName evidence="4">Peroxisome assembly protein 22</fullName>
    </recommendedName>
</protein>
<feature type="transmembrane region" description="Helical" evidence="10">
    <location>
        <begin position="12"/>
        <end position="28"/>
    </location>
</feature>
<dbReference type="Pfam" id="PF12827">
    <property type="entry name" value="Peroxin-22"/>
    <property type="match status" value="1"/>
</dbReference>
<dbReference type="AlphaFoldDB" id="A0A1G4K3D0"/>
<dbReference type="GO" id="GO:0005778">
    <property type="term" value="C:peroxisomal membrane"/>
    <property type="evidence" value="ECO:0007669"/>
    <property type="project" value="UniProtKB-SubCell"/>
</dbReference>
<keyword evidence="9" id="KW-0576">Peroxisome</keyword>
<evidence type="ECO:0000256" key="9">
    <source>
        <dbReference type="ARBA" id="ARBA00023140"/>
    </source>
</evidence>
<evidence type="ECO:0000256" key="10">
    <source>
        <dbReference type="SAM" id="Phobius"/>
    </source>
</evidence>
<comment type="subcellular location">
    <subcellularLocation>
        <location evidence="2">Peroxisome membrane</location>
        <topology evidence="2">Single-pass membrane protein</topology>
    </subcellularLocation>
</comment>
<dbReference type="GO" id="GO:0007031">
    <property type="term" value="P:peroxisome organization"/>
    <property type="evidence" value="ECO:0007669"/>
    <property type="project" value="UniProtKB-KW"/>
</dbReference>
<keyword evidence="8 10" id="KW-0472">Membrane</keyword>